<organism evidence="1 2">
    <name type="scientific">Araneus ventricosus</name>
    <name type="common">Orbweaver spider</name>
    <name type="synonym">Epeira ventricosa</name>
    <dbReference type="NCBI Taxonomy" id="182803"/>
    <lineage>
        <taxon>Eukaryota</taxon>
        <taxon>Metazoa</taxon>
        <taxon>Ecdysozoa</taxon>
        <taxon>Arthropoda</taxon>
        <taxon>Chelicerata</taxon>
        <taxon>Arachnida</taxon>
        <taxon>Araneae</taxon>
        <taxon>Araneomorphae</taxon>
        <taxon>Entelegynae</taxon>
        <taxon>Araneoidea</taxon>
        <taxon>Araneidae</taxon>
        <taxon>Araneus</taxon>
    </lineage>
</organism>
<dbReference type="EMBL" id="BGPR01036016">
    <property type="protein sequence ID" value="GBO11087.1"/>
    <property type="molecule type" value="Genomic_DNA"/>
</dbReference>
<dbReference type="Proteomes" id="UP000499080">
    <property type="component" value="Unassembled WGS sequence"/>
</dbReference>
<keyword evidence="2" id="KW-1185">Reference proteome</keyword>
<name>A0A4Y2UHQ0_ARAVE</name>
<evidence type="ECO:0000313" key="2">
    <source>
        <dbReference type="Proteomes" id="UP000499080"/>
    </source>
</evidence>
<sequence length="122" mass="14274">MFVLNRSQDKLEDKENAEMTSQIIAVGVKLDVCAYYPSVQVLFFNSGGSFIRAADPPEIILKDCIFVLILIGLLFHFENSVINENGKKVIKNVKRRRKINQELRERDRSELRRVLPFLRMRY</sequence>
<protein>
    <submittedName>
        <fullName evidence="1">Uncharacterized protein</fullName>
    </submittedName>
</protein>
<accession>A0A4Y2UHQ0</accession>
<gene>
    <name evidence="1" type="ORF">AVEN_12185_1</name>
</gene>
<proteinExistence type="predicted"/>
<dbReference type="AlphaFoldDB" id="A0A4Y2UHQ0"/>
<evidence type="ECO:0000313" key="1">
    <source>
        <dbReference type="EMBL" id="GBO11087.1"/>
    </source>
</evidence>
<reference evidence="1 2" key="1">
    <citation type="journal article" date="2019" name="Sci. Rep.">
        <title>Orb-weaving spider Araneus ventricosus genome elucidates the spidroin gene catalogue.</title>
        <authorList>
            <person name="Kono N."/>
            <person name="Nakamura H."/>
            <person name="Ohtoshi R."/>
            <person name="Moran D.A.P."/>
            <person name="Shinohara A."/>
            <person name="Yoshida Y."/>
            <person name="Fujiwara M."/>
            <person name="Mori M."/>
            <person name="Tomita M."/>
            <person name="Arakawa K."/>
        </authorList>
    </citation>
    <scope>NUCLEOTIDE SEQUENCE [LARGE SCALE GENOMIC DNA]</scope>
</reference>
<comment type="caution">
    <text evidence="1">The sequence shown here is derived from an EMBL/GenBank/DDBJ whole genome shotgun (WGS) entry which is preliminary data.</text>
</comment>